<evidence type="ECO:0000313" key="1">
    <source>
        <dbReference type="EMBL" id="EZP71259.1"/>
    </source>
</evidence>
<dbReference type="PATRIC" id="fig|158500.4.peg.5330"/>
<evidence type="ECO:0000313" key="2">
    <source>
        <dbReference type="Proteomes" id="UP000024329"/>
    </source>
</evidence>
<dbReference type="OrthoDB" id="333076at2"/>
<dbReference type="AlphaFoldDB" id="A0A031JAT7"/>
<name>A0A031JAT7_9SPHN</name>
<reference evidence="1 2" key="1">
    <citation type="submission" date="2014-03" db="EMBL/GenBank/DDBJ databases">
        <title>Whole genome sequence of Novosphingobium resinovorum KF1.</title>
        <authorList>
            <person name="Gan H.M."/>
            <person name="Gan H.Y."/>
            <person name="Chew T.H."/>
            <person name="Savka M.A."/>
        </authorList>
    </citation>
    <scope>NUCLEOTIDE SEQUENCE [LARGE SCALE GENOMIC DNA]</scope>
    <source>
        <strain evidence="1 2">KF1</strain>
    </source>
</reference>
<accession>A0A031JAT7</accession>
<dbReference type="Proteomes" id="UP000024329">
    <property type="component" value="Unassembled WGS sequence"/>
</dbReference>
<sequence length="402" mass="45653">MNSTLLNTPVRYVRNAMEDIGMITALDEHLNHQIVDTFASVSTSEQSWTEKIWTAIVRKDGTMGVDFGLGRYHNRGVLDGWAAISRGSEQWTVRANRELRDDPLVTEAGPLSYEVIEPLRQVRFACAANDQQPIAYDITFTSEMPPFFEDRHKQREKDGFRIGSDVIRYHQIGTPSGWIEVEGERIEINPEEWTQYRDHSWGTRLDVGAHNADVRPTSDFGDVKFGQGEFVLIWSPFMLVSPSGEKVAYHMYFQSKQGRIFYSSGYRNNPDGTQEKIARVRPELRFDDRTRRLLGGRLHFDMLQGGSHTIEVEVVGTSGVHLGPGLYLGFDGRKHGSWHGPLTVEGEKFDDTLDRKTLERIRQLRDCPIKVTEGDWTGYGIMETIIHGAHPELGLTAENSLV</sequence>
<dbReference type="EMBL" id="JFYZ01000060">
    <property type="protein sequence ID" value="EZP71259.1"/>
    <property type="molecule type" value="Genomic_DNA"/>
</dbReference>
<protein>
    <submittedName>
        <fullName evidence="1">Uncharacterized protein</fullName>
    </submittedName>
</protein>
<organism evidence="1 2">
    <name type="scientific">Novosphingobium resinovorum</name>
    <dbReference type="NCBI Taxonomy" id="158500"/>
    <lineage>
        <taxon>Bacteria</taxon>
        <taxon>Pseudomonadati</taxon>
        <taxon>Pseudomonadota</taxon>
        <taxon>Alphaproteobacteria</taxon>
        <taxon>Sphingomonadales</taxon>
        <taxon>Sphingomonadaceae</taxon>
        <taxon>Novosphingobium</taxon>
    </lineage>
</organism>
<proteinExistence type="predicted"/>
<dbReference type="eggNOG" id="ENOG502ZA70">
    <property type="taxonomic scope" value="Bacteria"/>
</dbReference>
<dbReference type="RefSeq" id="WP_008829191.1">
    <property type="nucleotide sequence ID" value="NZ_CP017076.1"/>
</dbReference>
<comment type="caution">
    <text evidence="1">The sequence shown here is derived from an EMBL/GenBank/DDBJ whole genome shotgun (WGS) entry which is preliminary data.</text>
</comment>
<gene>
    <name evidence="1" type="ORF">BV97_05252</name>
</gene>
<dbReference type="SUPFAM" id="SSF159245">
    <property type="entry name" value="AttH-like"/>
    <property type="match status" value="1"/>
</dbReference>